<name>A0A1X0JHU6_MYCSC</name>
<dbReference type="AlphaFoldDB" id="A0A1X0JHU6"/>
<evidence type="ECO:0000256" key="1">
    <source>
        <dbReference type="SAM" id="MobiDB-lite"/>
    </source>
</evidence>
<accession>A0A1X0JHU6</accession>
<sequence>MPSPSAVPPPPDTDHHIPADADRQGFLSYPGARCNYTNPAVVIARTADSALVICETGVGRFYYRGVGLQNGLSVEIDDPVQSGASFIATNNGVQYSVSPRALLITQGSSVLSNEPMLEYWSG</sequence>
<feature type="compositionally biased region" description="Basic and acidic residues" evidence="1">
    <location>
        <begin position="12"/>
        <end position="22"/>
    </location>
</feature>
<reference evidence="2 3" key="1">
    <citation type="submission" date="2017-02" db="EMBL/GenBank/DDBJ databases">
        <title>The new phylogeny of genus Mycobacterium.</title>
        <authorList>
            <person name="Tortoli E."/>
            <person name="Trovato A."/>
            <person name="Cirillo D.M."/>
        </authorList>
    </citation>
    <scope>NUCLEOTIDE SEQUENCE [LARGE SCALE GENOMIC DNA]</scope>
    <source>
        <strain evidence="2 3">DSM 43992</strain>
    </source>
</reference>
<evidence type="ECO:0000313" key="2">
    <source>
        <dbReference type="EMBL" id="ORB62473.1"/>
    </source>
</evidence>
<comment type="caution">
    <text evidence="2">The sequence shown here is derived from an EMBL/GenBank/DDBJ whole genome shotgun (WGS) entry which is preliminary data.</text>
</comment>
<dbReference type="Proteomes" id="UP000192601">
    <property type="component" value="Unassembled WGS sequence"/>
</dbReference>
<protein>
    <recommendedName>
        <fullName evidence="4">Serine/threonine protein kinase</fullName>
    </recommendedName>
</protein>
<organism evidence="2 3">
    <name type="scientific">Mycobacterium scrofulaceum</name>
    <dbReference type="NCBI Taxonomy" id="1783"/>
    <lineage>
        <taxon>Bacteria</taxon>
        <taxon>Bacillati</taxon>
        <taxon>Actinomycetota</taxon>
        <taxon>Actinomycetes</taxon>
        <taxon>Mycobacteriales</taxon>
        <taxon>Mycobacteriaceae</taxon>
        <taxon>Mycobacterium</taxon>
    </lineage>
</organism>
<dbReference type="OrthoDB" id="4751509at2"/>
<feature type="compositionally biased region" description="Pro residues" evidence="1">
    <location>
        <begin position="1"/>
        <end position="11"/>
    </location>
</feature>
<keyword evidence="3" id="KW-1185">Reference proteome</keyword>
<evidence type="ECO:0008006" key="4">
    <source>
        <dbReference type="Google" id="ProtNLM"/>
    </source>
</evidence>
<dbReference type="RefSeq" id="WP_083180055.1">
    <property type="nucleotide sequence ID" value="NZ_MVIJ01000154.1"/>
</dbReference>
<gene>
    <name evidence="2" type="ORF">BST44_29245</name>
</gene>
<feature type="region of interest" description="Disordered" evidence="1">
    <location>
        <begin position="1"/>
        <end position="22"/>
    </location>
</feature>
<dbReference type="STRING" id="1783.BST44_29245"/>
<dbReference type="EMBL" id="MVIJ01000154">
    <property type="protein sequence ID" value="ORB62473.1"/>
    <property type="molecule type" value="Genomic_DNA"/>
</dbReference>
<evidence type="ECO:0000313" key="3">
    <source>
        <dbReference type="Proteomes" id="UP000192601"/>
    </source>
</evidence>
<proteinExistence type="predicted"/>